<dbReference type="InterPro" id="IPR030417">
    <property type="entry name" value="MS4A"/>
</dbReference>
<dbReference type="Proteomes" id="UP000694871">
    <property type="component" value="Unplaced"/>
</dbReference>
<evidence type="ECO:0000313" key="7">
    <source>
        <dbReference type="Proteomes" id="UP000694871"/>
    </source>
</evidence>
<dbReference type="GeneID" id="107117030"/>
<gene>
    <name evidence="8" type="primary">LOC107117030</name>
</gene>
<reference evidence="8" key="1">
    <citation type="submission" date="2025-08" db="UniProtKB">
        <authorList>
            <consortium name="RefSeq"/>
        </authorList>
    </citation>
    <scope>IDENTIFICATION</scope>
</reference>
<keyword evidence="3 6" id="KW-0812">Transmembrane</keyword>
<accession>A0ABM1KLG2</accession>
<keyword evidence="5 6" id="KW-0472">Membrane</keyword>
<dbReference type="InterPro" id="IPR007237">
    <property type="entry name" value="CD20-like"/>
</dbReference>
<comment type="subcellular location">
    <subcellularLocation>
        <location evidence="1">Membrane</location>
        <topology evidence="1">Multi-pass membrane protein</topology>
    </subcellularLocation>
</comment>
<keyword evidence="4 6" id="KW-1133">Transmembrane helix</keyword>
<name>A0ABM1KLG2_GEKJA</name>
<proteinExistence type="inferred from homology"/>
<dbReference type="PANTHER" id="PTHR23320">
    <property type="entry name" value="MEMBRANE-SPANNING 4-DOMAINS SUBFAMILY A MS4A -RELATED"/>
    <property type="match status" value="1"/>
</dbReference>
<dbReference type="Pfam" id="PF04103">
    <property type="entry name" value="CD20"/>
    <property type="match status" value="1"/>
</dbReference>
<evidence type="ECO:0000256" key="5">
    <source>
        <dbReference type="ARBA" id="ARBA00023136"/>
    </source>
</evidence>
<feature type="transmembrane region" description="Helical" evidence="6">
    <location>
        <begin position="157"/>
        <end position="181"/>
    </location>
</feature>
<protein>
    <submittedName>
        <fullName evidence="8">Membrane-spanning 4-domains subfamily A member 4A-like</fullName>
    </submittedName>
</protein>
<evidence type="ECO:0000256" key="2">
    <source>
        <dbReference type="ARBA" id="ARBA00009565"/>
    </source>
</evidence>
<keyword evidence="7" id="KW-1185">Reference proteome</keyword>
<evidence type="ECO:0000256" key="4">
    <source>
        <dbReference type="ARBA" id="ARBA00022989"/>
    </source>
</evidence>
<feature type="transmembrane region" description="Helical" evidence="6">
    <location>
        <begin position="100"/>
        <end position="123"/>
    </location>
</feature>
<sequence>MDLRNPGMLESFSSVKVAPSMSRPLKKFYRGEPMALGITQIFTGILEIAFGLVIDVANEHYFYDIHFKTPFWTGILYIISGSLSVAAAKNPKIPLVKGALGMNIVSAVAAGIGMVVSSISMGIQSPPRRGNFCGYHYNDTEKIQACHEFHTVPSATMYYTVAILLMLTVLEFVIAIVTAAFGCATVCRNTYSETTIVIFQNTEEASAPPLPTS</sequence>
<evidence type="ECO:0000313" key="8">
    <source>
        <dbReference type="RefSeq" id="XP_015274549.1"/>
    </source>
</evidence>
<dbReference type="PANTHER" id="PTHR23320:SF128">
    <property type="entry name" value="MEMBRANE-SPANNING 4-DOMAINS SUBFAMILY A MEMBER 4A"/>
    <property type="match status" value="1"/>
</dbReference>
<feature type="transmembrane region" description="Helical" evidence="6">
    <location>
        <begin position="35"/>
        <end position="57"/>
    </location>
</feature>
<evidence type="ECO:0000256" key="3">
    <source>
        <dbReference type="ARBA" id="ARBA00022692"/>
    </source>
</evidence>
<evidence type="ECO:0000256" key="6">
    <source>
        <dbReference type="SAM" id="Phobius"/>
    </source>
</evidence>
<evidence type="ECO:0000256" key="1">
    <source>
        <dbReference type="ARBA" id="ARBA00004141"/>
    </source>
</evidence>
<feature type="transmembrane region" description="Helical" evidence="6">
    <location>
        <begin position="69"/>
        <end position="88"/>
    </location>
</feature>
<organism evidence="7 8">
    <name type="scientific">Gekko japonicus</name>
    <name type="common">Schlegel's Japanese gecko</name>
    <dbReference type="NCBI Taxonomy" id="146911"/>
    <lineage>
        <taxon>Eukaryota</taxon>
        <taxon>Metazoa</taxon>
        <taxon>Chordata</taxon>
        <taxon>Craniata</taxon>
        <taxon>Vertebrata</taxon>
        <taxon>Euteleostomi</taxon>
        <taxon>Lepidosauria</taxon>
        <taxon>Squamata</taxon>
        <taxon>Bifurcata</taxon>
        <taxon>Gekkota</taxon>
        <taxon>Gekkonidae</taxon>
        <taxon>Gekkoninae</taxon>
        <taxon>Gekko</taxon>
    </lineage>
</organism>
<comment type="similarity">
    <text evidence="2">Belongs to the MS4A family.</text>
</comment>
<dbReference type="RefSeq" id="XP_015274549.1">
    <property type="nucleotide sequence ID" value="XM_015419063.1"/>
</dbReference>